<sequence length="273" mass="31574">MGRLNIFLAIVFCGYSFQLKALTDTTLRIQHIKSINGSFNNFSVDNLGNIFLITATNQIKKLNNNFDSVGIFNDVKRYGNIYTIDVSNPLKVLVYYKDFATIVMLGQQLNNRNSIQLRGQNIFQVKAIAQSYDNNIWLFDEVDNTLKKIDESGNLLLETSDFRLLFEDNATPQSIIDMNGLLYLYNSKKGWTVFDYYGGLKNQYPITDWQDVQVTDNYLRGHDSIYYYMANPKQLQYNNFKLPTNFTNAIKLLLLQNKAYVLTKEGLEIYSIQ</sequence>
<comment type="caution">
    <text evidence="1">The sequence shown here is derived from an EMBL/GenBank/DDBJ whole genome shotgun (WGS) entry which is preliminary data.</text>
</comment>
<dbReference type="RefSeq" id="WP_379015434.1">
    <property type="nucleotide sequence ID" value="NZ_JBHSDC010000029.1"/>
</dbReference>
<accession>A0ABV8Q1W5</accession>
<reference evidence="2" key="1">
    <citation type="journal article" date="2019" name="Int. J. Syst. Evol. Microbiol.">
        <title>The Global Catalogue of Microorganisms (GCM) 10K type strain sequencing project: providing services to taxonomists for standard genome sequencing and annotation.</title>
        <authorList>
            <consortium name="The Broad Institute Genomics Platform"/>
            <consortium name="The Broad Institute Genome Sequencing Center for Infectious Disease"/>
            <person name="Wu L."/>
            <person name="Ma J."/>
        </authorList>
    </citation>
    <scope>NUCLEOTIDE SEQUENCE [LARGE SCALE GENOMIC DNA]</scope>
    <source>
        <strain evidence="2">CECT 8010</strain>
    </source>
</reference>
<dbReference type="Proteomes" id="UP001595906">
    <property type="component" value="Unassembled WGS sequence"/>
</dbReference>
<gene>
    <name evidence="1" type="ORF">ACFOW1_15145</name>
</gene>
<organism evidence="1 2">
    <name type="scientific">Parasediminibacterium paludis</name>
    <dbReference type="NCBI Taxonomy" id="908966"/>
    <lineage>
        <taxon>Bacteria</taxon>
        <taxon>Pseudomonadati</taxon>
        <taxon>Bacteroidota</taxon>
        <taxon>Chitinophagia</taxon>
        <taxon>Chitinophagales</taxon>
        <taxon>Chitinophagaceae</taxon>
        <taxon>Parasediminibacterium</taxon>
    </lineage>
</organism>
<protein>
    <submittedName>
        <fullName evidence="1">Uncharacterized protein</fullName>
    </submittedName>
</protein>
<dbReference type="SUPFAM" id="SSF101898">
    <property type="entry name" value="NHL repeat"/>
    <property type="match status" value="1"/>
</dbReference>
<evidence type="ECO:0000313" key="1">
    <source>
        <dbReference type="EMBL" id="MFC4233236.1"/>
    </source>
</evidence>
<keyword evidence="2" id="KW-1185">Reference proteome</keyword>
<dbReference type="EMBL" id="JBHSDC010000029">
    <property type="protein sequence ID" value="MFC4233236.1"/>
    <property type="molecule type" value="Genomic_DNA"/>
</dbReference>
<name>A0ABV8Q1W5_9BACT</name>
<evidence type="ECO:0000313" key="2">
    <source>
        <dbReference type="Proteomes" id="UP001595906"/>
    </source>
</evidence>
<proteinExistence type="predicted"/>